<sequence>MSFILYKKAWISNLPPHRSSFLPDEKCNELLNRGGRNVYNWDSMYKTSFWFVIKDSFGGMEELSSKMRNQVRKSLKTYDVCRVSASEMLRVGFPIFQTALENYKVKAAQISMETFETRIRQSEKAGNVDFGCVYEKETHKAVALAINTLYEDCCDYNTMKAVPAYLRNSTYPYYGLIYKMNRYYLQELGLKYVNDGARSITEHSNIQPFLIDKFHFRKAYCQLQIVYQWWMKIAVNILFPFRKQIPVQAVKAILNMEAMRRNKY</sequence>
<organism evidence="1 2">
    <name type="scientific">Bacteroides parvus</name>
    <dbReference type="NCBI Taxonomy" id="2763025"/>
    <lineage>
        <taxon>Bacteria</taxon>
        <taxon>Pseudomonadati</taxon>
        <taxon>Bacteroidota</taxon>
        <taxon>Bacteroidia</taxon>
        <taxon>Bacteroidales</taxon>
        <taxon>Bacteroidaceae</taxon>
        <taxon>Bacteroides</taxon>
    </lineage>
</organism>
<dbReference type="RefSeq" id="WP_186905804.1">
    <property type="nucleotide sequence ID" value="NZ_JACOOG010000001.1"/>
</dbReference>
<gene>
    <name evidence="1" type="ORF">H8S53_11505</name>
</gene>
<evidence type="ECO:0000313" key="2">
    <source>
        <dbReference type="Proteomes" id="UP000600230"/>
    </source>
</evidence>
<protein>
    <submittedName>
        <fullName evidence="1">Uncharacterized protein</fullName>
    </submittedName>
</protein>
<dbReference type="EMBL" id="JACOOG010000001">
    <property type="protein sequence ID" value="MBC5591851.1"/>
    <property type="molecule type" value="Genomic_DNA"/>
</dbReference>
<keyword evidence="2" id="KW-1185">Reference proteome</keyword>
<accession>A0ABR7C2K8</accession>
<dbReference type="Proteomes" id="UP000600230">
    <property type="component" value="Unassembled WGS sequence"/>
</dbReference>
<evidence type="ECO:0000313" key="1">
    <source>
        <dbReference type="EMBL" id="MBC5591851.1"/>
    </source>
</evidence>
<name>A0ABR7C2K8_9BACE</name>
<comment type="caution">
    <text evidence="1">The sequence shown here is derived from an EMBL/GenBank/DDBJ whole genome shotgun (WGS) entry which is preliminary data.</text>
</comment>
<reference evidence="1 2" key="1">
    <citation type="submission" date="2020-08" db="EMBL/GenBank/DDBJ databases">
        <title>Genome public.</title>
        <authorList>
            <person name="Liu C."/>
            <person name="Sun Q."/>
        </authorList>
    </citation>
    <scope>NUCLEOTIDE SEQUENCE [LARGE SCALE GENOMIC DNA]</scope>
    <source>
        <strain evidence="1 2">NSJ-21</strain>
    </source>
</reference>
<proteinExistence type="predicted"/>